<dbReference type="PANTHER" id="PTHR43155">
    <property type="entry name" value="CYCLIC DI-GMP PHOSPHODIESTERASE PA4108-RELATED"/>
    <property type="match status" value="1"/>
</dbReference>
<dbReference type="EMBL" id="PGTX01000003">
    <property type="protein sequence ID" value="PJI79152.1"/>
    <property type="molecule type" value="Genomic_DNA"/>
</dbReference>
<evidence type="ECO:0000313" key="2">
    <source>
        <dbReference type="EMBL" id="PJI79152.1"/>
    </source>
</evidence>
<dbReference type="InterPro" id="IPR003607">
    <property type="entry name" value="HD/PDEase_dom"/>
</dbReference>
<accession>A0A2M8VPR2</accession>
<comment type="caution">
    <text evidence="2">The sequence shown here is derived from an EMBL/GenBank/DDBJ whole genome shotgun (WGS) entry which is preliminary data.</text>
</comment>
<dbReference type="GO" id="GO:0008081">
    <property type="term" value="F:phosphoric diester hydrolase activity"/>
    <property type="evidence" value="ECO:0007669"/>
    <property type="project" value="UniProtKB-ARBA"/>
</dbReference>
<gene>
    <name evidence="2" type="ORF">B0G85_1254</name>
</gene>
<dbReference type="Proteomes" id="UP000229366">
    <property type="component" value="Unassembled WGS sequence"/>
</dbReference>
<dbReference type="OrthoDB" id="9774747at2"/>
<dbReference type="SUPFAM" id="SSF109604">
    <property type="entry name" value="HD-domain/PDEase-like"/>
    <property type="match status" value="1"/>
</dbReference>
<feature type="domain" description="HD-GYP" evidence="1">
    <location>
        <begin position="255"/>
        <end position="449"/>
    </location>
</feature>
<sequence length="449" mass="48011">MPFTNSSDLPSGDLSLAMMERERISHEALTAALNLALHTSDEISIAAEKAAELAKLLAIKDAQDASKIVAQAVSEAANVSALSVDKAAKLVIVAVQKAATASSQSSRALADTMHLVAQTAKKLIEQDVSKAMEIITTSIERAAKNSEIAATISASEALDAVNRAVELTNESAKIAADLAEKAAEAAQQVIAHNTARAAEKVAAAVLDAASNAKQVAKNTLTQSAEQMEKVSSVLKSSELMRSIAEDEVARYIAKLETAVESTLRAVSLMVEQRDPYTAGHERRVGELAAAIGIEMGLGEHIVKGLRFAGYVHDIGKIGIPAEILSKPTKLTAPEYQLVQTHAQAGYEILRDIDFPWPISSVILQHHERLDGSGYPNKLKKEAILLEAKIIAVADVVEAMCSHRPYRQALGIEAALNEITSNSGKLFDPQVVQACVRLFRNKGYTLEVKK</sequence>
<protein>
    <submittedName>
        <fullName evidence="2">HD-GYP domain-containing protein (C-di-GMP phosphodiesterase class II)</fullName>
    </submittedName>
</protein>
<keyword evidence="3" id="KW-1185">Reference proteome</keyword>
<dbReference type="AlphaFoldDB" id="A0A2M8VPR2"/>
<dbReference type="SMART" id="SM00471">
    <property type="entry name" value="HDc"/>
    <property type="match status" value="1"/>
</dbReference>
<dbReference type="Gene3D" id="1.10.3210.10">
    <property type="entry name" value="Hypothetical protein af1432"/>
    <property type="match status" value="1"/>
</dbReference>
<name>A0A2M8VPR2_9BURK</name>
<dbReference type="InterPro" id="IPR037522">
    <property type="entry name" value="HD_GYP_dom"/>
</dbReference>
<dbReference type="PANTHER" id="PTHR43155:SF2">
    <property type="entry name" value="CYCLIC DI-GMP PHOSPHODIESTERASE PA4108"/>
    <property type="match status" value="1"/>
</dbReference>
<evidence type="ECO:0000313" key="3">
    <source>
        <dbReference type="Proteomes" id="UP000229366"/>
    </source>
</evidence>
<reference evidence="2 3" key="1">
    <citation type="submission" date="2017-11" db="EMBL/GenBank/DDBJ databases">
        <title>Genomic Encyclopedia of Type Strains, Phase III (KMG-III): the genomes of soil and plant-associated and newly described type strains.</title>
        <authorList>
            <person name="Whitman W."/>
        </authorList>
    </citation>
    <scope>NUCLEOTIDE SEQUENCE [LARGE SCALE GENOMIC DNA]</scope>
    <source>
        <strain evidence="2 3">UB-Domo-W1</strain>
    </source>
</reference>
<evidence type="ECO:0000259" key="1">
    <source>
        <dbReference type="PROSITE" id="PS51832"/>
    </source>
</evidence>
<dbReference type="CDD" id="cd00077">
    <property type="entry name" value="HDc"/>
    <property type="match status" value="1"/>
</dbReference>
<proteinExistence type="predicted"/>
<dbReference type="PROSITE" id="PS51832">
    <property type="entry name" value="HD_GYP"/>
    <property type="match status" value="1"/>
</dbReference>
<dbReference type="Pfam" id="PF13487">
    <property type="entry name" value="HD_5"/>
    <property type="match status" value="1"/>
</dbReference>
<organism evidence="2 3">
    <name type="scientific">Polynucleobacter brandtiae</name>
    <dbReference type="NCBI Taxonomy" id="1938816"/>
    <lineage>
        <taxon>Bacteria</taxon>
        <taxon>Pseudomonadati</taxon>
        <taxon>Pseudomonadota</taxon>
        <taxon>Betaproteobacteria</taxon>
        <taxon>Burkholderiales</taxon>
        <taxon>Burkholderiaceae</taxon>
        <taxon>Polynucleobacter</taxon>
    </lineage>
</organism>